<proteinExistence type="predicted"/>
<dbReference type="Proteomes" id="UP000383932">
    <property type="component" value="Unassembled WGS sequence"/>
</dbReference>
<name>A0A5N5QSZ6_9AGAM</name>
<gene>
    <name evidence="2" type="ORF">CTheo_2277</name>
</gene>
<dbReference type="AlphaFoldDB" id="A0A5N5QSZ6"/>
<evidence type="ECO:0000313" key="3">
    <source>
        <dbReference type="Proteomes" id="UP000383932"/>
    </source>
</evidence>
<sequence>MSNEMDFSNTVDPSQIEIDLGHIHIRDQATRDILRRQMEKGNITHADIVTLQKYKNNWDYSRVGLLSGALAASVWGRFIRRPPLTTGRLFGLSTFVAFTGASIGTGLQVRASIQAINSLDNPDRFKRALVEMAQEVVARRRAALEQRHGSRPEIQTPEEGEHTRLADGWDSTKPPQPRDSSDPARTTPDSEPQTNNDRWSQLRAQKVTAQPTTWDTIRQAHERKAGDPGTAQSDVNNTENDAEKQRRKAQAEFDALLEKERSFGQDNTRELKSRWS</sequence>
<organism evidence="2 3">
    <name type="scientific">Ceratobasidium theobromae</name>
    <dbReference type="NCBI Taxonomy" id="1582974"/>
    <lineage>
        <taxon>Eukaryota</taxon>
        <taxon>Fungi</taxon>
        <taxon>Dikarya</taxon>
        <taxon>Basidiomycota</taxon>
        <taxon>Agaricomycotina</taxon>
        <taxon>Agaricomycetes</taxon>
        <taxon>Cantharellales</taxon>
        <taxon>Ceratobasidiaceae</taxon>
        <taxon>Ceratobasidium</taxon>
    </lineage>
</organism>
<evidence type="ECO:0000256" key="1">
    <source>
        <dbReference type="SAM" id="MobiDB-lite"/>
    </source>
</evidence>
<feature type="compositionally biased region" description="Basic and acidic residues" evidence="1">
    <location>
        <begin position="256"/>
        <end position="276"/>
    </location>
</feature>
<protein>
    <submittedName>
        <fullName evidence="2">Uncharacterized protein</fullName>
    </submittedName>
</protein>
<keyword evidence="3" id="KW-1185">Reference proteome</keyword>
<feature type="compositionally biased region" description="Polar residues" evidence="1">
    <location>
        <begin position="183"/>
        <end position="216"/>
    </location>
</feature>
<accession>A0A5N5QSZ6</accession>
<comment type="caution">
    <text evidence="2">The sequence shown here is derived from an EMBL/GenBank/DDBJ whole genome shotgun (WGS) entry which is preliminary data.</text>
</comment>
<reference evidence="2 3" key="1">
    <citation type="journal article" date="2019" name="Fungal Biol. Biotechnol.">
        <title>Draft genome sequence of fastidious pathogen Ceratobasidium theobromae, which causes vascular-streak dieback in Theobroma cacao.</title>
        <authorList>
            <person name="Ali S.S."/>
            <person name="Asman A."/>
            <person name="Shao J."/>
            <person name="Firmansyah A.P."/>
            <person name="Susilo A.W."/>
            <person name="Rosmana A."/>
            <person name="McMahon P."/>
            <person name="Junaid M."/>
            <person name="Guest D."/>
            <person name="Kheng T.Y."/>
            <person name="Meinhardt L.W."/>
            <person name="Bailey B.A."/>
        </authorList>
    </citation>
    <scope>NUCLEOTIDE SEQUENCE [LARGE SCALE GENOMIC DNA]</scope>
    <source>
        <strain evidence="2 3">CT2</strain>
    </source>
</reference>
<dbReference type="EMBL" id="SSOP01000022">
    <property type="protein sequence ID" value="KAB5594347.1"/>
    <property type="molecule type" value="Genomic_DNA"/>
</dbReference>
<dbReference type="OrthoDB" id="3201807at2759"/>
<feature type="compositionally biased region" description="Polar residues" evidence="1">
    <location>
        <begin position="230"/>
        <end position="239"/>
    </location>
</feature>
<feature type="region of interest" description="Disordered" evidence="1">
    <location>
        <begin position="143"/>
        <end position="276"/>
    </location>
</feature>
<evidence type="ECO:0000313" key="2">
    <source>
        <dbReference type="EMBL" id="KAB5594347.1"/>
    </source>
</evidence>